<sequence length="138" mass="15998">MTNDVHESISATFNVIKRGHVLMLEIEFDEENFIKFGESSSLHVSKEDFGNYLNKTTSWEFDGKKLIPQILDVQSGEHHTKVICFLSQNPDNIKSVTIKNEFLLNVTSHSNIVQLDINNTFKDFRLHKGRREIKVDYN</sequence>
<dbReference type="Proteomes" id="UP000076923">
    <property type="component" value="Unassembled WGS sequence"/>
</dbReference>
<proteinExistence type="predicted"/>
<evidence type="ECO:0000313" key="1">
    <source>
        <dbReference type="EMBL" id="OAD44727.1"/>
    </source>
</evidence>
<name>A0A176TA44_9FLAO</name>
<evidence type="ECO:0000313" key="2">
    <source>
        <dbReference type="Proteomes" id="UP000076923"/>
    </source>
</evidence>
<protein>
    <submittedName>
        <fullName evidence="1">Uncharacterized protein</fullName>
    </submittedName>
</protein>
<gene>
    <name evidence="1" type="ORF">LPB303_11250</name>
</gene>
<reference evidence="1 2" key="1">
    <citation type="submission" date="2016-02" db="EMBL/GenBank/DDBJ databases">
        <title>Draft genome sequence of Polaribacter atrinae KACC17473.</title>
        <authorList>
            <person name="Shin S.-K."/>
            <person name="Yi H."/>
        </authorList>
    </citation>
    <scope>NUCLEOTIDE SEQUENCE [LARGE SCALE GENOMIC DNA]</scope>
    <source>
        <strain evidence="1 2">KACC 17473</strain>
    </source>
</reference>
<dbReference type="InterPro" id="IPR046525">
    <property type="entry name" value="DUF6702"/>
</dbReference>
<organism evidence="1 2">
    <name type="scientific">Polaribacter atrinae</name>
    <dbReference type="NCBI Taxonomy" id="1333662"/>
    <lineage>
        <taxon>Bacteria</taxon>
        <taxon>Pseudomonadati</taxon>
        <taxon>Bacteroidota</taxon>
        <taxon>Flavobacteriia</taxon>
        <taxon>Flavobacteriales</taxon>
        <taxon>Flavobacteriaceae</taxon>
    </lineage>
</organism>
<dbReference type="Pfam" id="PF20420">
    <property type="entry name" value="DUF6702"/>
    <property type="match status" value="1"/>
</dbReference>
<dbReference type="EMBL" id="LVWE01000040">
    <property type="protein sequence ID" value="OAD44727.1"/>
    <property type="molecule type" value="Genomic_DNA"/>
</dbReference>
<keyword evidence="2" id="KW-1185">Reference proteome</keyword>
<dbReference type="AlphaFoldDB" id="A0A176TA44"/>
<comment type="caution">
    <text evidence="1">The sequence shown here is derived from an EMBL/GenBank/DDBJ whole genome shotgun (WGS) entry which is preliminary data.</text>
</comment>
<accession>A0A176TA44</accession>